<protein>
    <submittedName>
        <fullName evidence="2">Uncharacterized protein</fullName>
    </submittedName>
</protein>
<organism evidence="2 3">
    <name type="scientific">Mesocestoides corti</name>
    <name type="common">Flatworm</name>
    <dbReference type="NCBI Taxonomy" id="53468"/>
    <lineage>
        <taxon>Eukaryota</taxon>
        <taxon>Metazoa</taxon>
        <taxon>Spiralia</taxon>
        <taxon>Lophotrochozoa</taxon>
        <taxon>Platyhelminthes</taxon>
        <taxon>Cestoda</taxon>
        <taxon>Eucestoda</taxon>
        <taxon>Cyclophyllidea</taxon>
        <taxon>Mesocestoididae</taxon>
        <taxon>Mesocestoides</taxon>
    </lineage>
</organism>
<accession>A0A0R3UD98</accession>
<evidence type="ECO:0000256" key="1">
    <source>
        <dbReference type="SAM" id="MobiDB-lite"/>
    </source>
</evidence>
<evidence type="ECO:0000313" key="2">
    <source>
        <dbReference type="EMBL" id="VDD78893.1"/>
    </source>
</evidence>
<feature type="compositionally biased region" description="Low complexity" evidence="1">
    <location>
        <begin position="67"/>
        <end position="76"/>
    </location>
</feature>
<keyword evidence="3" id="KW-1185">Reference proteome</keyword>
<feature type="compositionally biased region" description="Basic residues" evidence="1">
    <location>
        <begin position="156"/>
        <end position="172"/>
    </location>
</feature>
<sequence>MHRRTPPERQVRNPKDEEALSGAANVPQGSGVESPPEAASNLPTSTRQHSHLQATENVGASADPVTSAQLQQSARQSRGEQPHRSALFATRKSNTTSGLLDCAQLFQCSKGDSDTSPPVFEPNNPLSQCSEVLEHCPIGDRSKCRPVQPDTTNDHHKQKKKKNKKKTNRNDK</sequence>
<dbReference type="AlphaFoldDB" id="A0A0R3UD98"/>
<evidence type="ECO:0000313" key="3">
    <source>
        <dbReference type="Proteomes" id="UP000267029"/>
    </source>
</evidence>
<dbReference type="EMBL" id="UXSR01002620">
    <property type="protein sequence ID" value="VDD78893.1"/>
    <property type="molecule type" value="Genomic_DNA"/>
</dbReference>
<feature type="compositionally biased region" description="Basic and acidic residues" evidence="1">
    <location>
        <begin position="1"/>
        <end position="18"/>
    </location>
</feature>
<proteinExistence type="predicted"/>
<feature type="region of interest" description="Disordered" evidence="1">
    <location>
        <begin position="1"/>
        <end position="94"/>
    </location>
</feature>
<feature type="compositionally biased region" description="Polar residues" evidence="1">
    <location>
        <begin position="41"/>
        <end position="58"/>
    </location>
</feature>
<feature type="region of interest" description="Disordered" evidence="1">
    <location>
        <begin position="140"/>
        <end position="172"/>
    </location>
</feature>
<gene>
    <name evidence="2" type="ORF">MCOS_LOCUS4896</name>
</gene>
<name>A0A0R3UD98_MESCO</name>
<reference evidence="2 3" key="1">
    <citation type="submission" date="2018-10" db="EMBL/GenBank/DDBJ databases">
        <authorList>
            <consortium name="Pathogen Informatics"/>
        </authorList>
    </citation>
    <scope>NUCLEOTIDE SEQUENCE [LARGE SCALE GENOMIC DNA]</scope>
</reference>
<dbReference type="Proteomes" id="UP000267029">
    <property type="component" value="Unassembled WGS sequence"/>
</dbReference>